<evidence type="ECO:0000313" key="2">
    <source>
        <dbReference type="Proteomes" id="UP001221757"/>
    </source>
</evidence>
<protein>
    <submittedName>
        <fullName evidence="1">Uncharacterized protein</fullName>
    </submittedName>
</protein>
<comment type="caution">
    <text evidence="1">The sequence shown here is derived from an EMBL/GenBank/DDBJ whole genome shotgun (WGS) entry which is preliminary data.</text>
</comment>
<name>A0AAD7G9R7_MYCRO</name>
<reference evidence="1" key="1">
    <citation type="submission" date="2023-03" db="EMBL/GenBank/DDBJ databases">
        <title>Massive genome expansion in bonnet fungi (Mycena s.s.) driven by repeated elements and novel gene families across ecological guilds.</title>
        <authorList>
            <consortium name="Lawrence Berkeley National Laboratory"/>
            <person name="Harder C.B."/>
            <person name="Miyauchi S."/>
            <person name="Viragh M."/>
            <person name="Kuo A."/>
            <person name="Thoen E."/>
            <person name="Andreopoulos B."/>
            <person name="Lu D."/>
            <person name="Skrede I."/>
            <person name="Drula E."/>
            <person name="Henrissat B."/>
            <person name="Morin E."/>
            <person name="Kohler A."/>
            <person name="Barry K."/>
            <person name="LaButti K."/>
            <person name="Morin E."/>
            <person name="Salamov A."/>
            <person name="Lipzen A."/>
            <person name="Mereny Z."/>
            <person name="Hegedus B."/>
            <person name="Baldrian P."/>
            <person name="Stursova M."/>
            <person name="Weitz H."/>
            <person name="Taylor A."/>
            <person name="Grigoriev I.V."/>
            <person name="Nagy L.G."/>
            <person name="Martin F."/>
            <person name="Kauserud H."/>
        </authorList>
    </citation>
    <scope>NUCLEOTIDE SEQUENCE</scope>
    <source>
        <strain evidence="1">CBHHK067</strain>
    </source>
</reference>
<dbReference type="AlphaFoldDB" id="A0AAD7G9R7"/>
<dbReference type="Proteomes" id="UP001221757">
    <property type="component" value="Unassembled WGS sequence"/>
</dbReference>
<organism evidence="1 2">
    <name type="scientific">Mycena rosella</name>
    <name type="common">Pink bonnet</name>
    <name type="synonym">Agaricus rosellus</name>
    <dbReference type="NCBI Taxonomy" id="1033263"/>
    <lineage>
        <taxon>Eukaryota</taxon>
        <taxon>Fungi</taxon>
        <taxon>Dikarya</taxon>
        <taxon>Basidiomycota</taxon>
        <taxon>Agaricomycotina</taxon>
        <taxon>Agaricomycetes</taxon>
        <taxon>Agaricomycetidae</taxon>
        <taxon>Agaricales</taxon>
        <taxon>Marasmiineae</taxon>
        <taxon>Mycenaceae</taxon>
        <taxon>Mycena</taxon>
    </lineage>
</organism>
<dbReference type="EMBL" id="JARKIE010000116">
    <property type="protein sequence ID" value="KAJ7681583.1"/>
    <property type="molecule type" value="Genomic_DNA"/>
</dbReference>
<evidence type="ECO:0000313" key="1">
    <source>
        <dbReference type="EMBL" id="KAJ7681583.1"/>
    </source>
</evidence>
<accession>A0AAD7G9R7</accession>
<sequence>MLAVRGSAPRFGSRYTGAIACATLYDVHMLDTRPGAHPSPSPHHQPHAQHATLPFFVIHAAYIASPRTATHFSSVPPSLLEARTCHAPRHHLHDLLCLQRAPWPFPIAGSVFIAFLRAKRVSRPRHMPQPPPTLPLDDLPARRHHFQPLTILRSKPAPVRRREYYVEHHRSTQQLRRAFPVLHAAFITSPRVAPILCADAGLRRTLYRRAHHERDLADRTTMRLGSRDSSARHLGLTAAGL</sequence>
<proteinExistence type="predicted"/>
<keyword evidence="2" id="KW-1185">Reference proteome</keyword>
<gene>
    <name evidence="1" type="ORF">B0H17DRAFT_1205710</name>
</gene>